<feature type="domain" description="Glycosyl-hydrolase family 116 N-terminal" evidence="1">
    <location>
        <begin position="143"/>
        <end position="296"/>
    </location>
</feature>
<dbReference type="InterPro" id="IPR052566">
    <property type="entry name" value="Non-lysos_glucosylceramidase"/>
</dbReference>
<name>A0A833L4Y8_UNCSA</name>
<dbReference type="GO" id="GO:0008422">
    <property type="term" value="F:beta-glucosidase activity"/>
    <property type="evidence" value="ECO:0007669"/>
    <property type="project" value="TreeGrafter"/>
</dbReference>
<comment type="caution">
    <text evidence="2">The sequence shown here is derived from an EMBL/GenBank/DDBJ whole genome shotgun (WGS) entry which is preliminary data.</text>
</comment>
<dbReference type="InterPro" id="IPR024462">
    <property type="entry name" value="GH116_N"/>
</dbReference>
<dbReference type="PANTHER" id="PTHR12654">
    <property type="entry name" value="BILE ACID BETA-GLUCOSIDASE-RELATED"/>
    <property type="match status" value="1"/>
</dbReference>
<organism evidence="2 3">
    <name type="scientific">Candidatus Saganbacteria bacterium</name>
    <dbReference type="NCBI Taxonomy" id="2575572"/>
    <lineage>
        <taxon>Bacteria</taxon>
        <taxon>Bacillati</taxon>
        <taxon>Saganbacteria</taxon>
    </lineage>
</organism>
<evidence type="ECO:0000313" key="3">
    <source>
        <dbReference type="Proteomes" id="UP000488506"/>
    </source>
</evidence>
<proteinExistence type="predicted"/>
<evidence type="ECO:0000259" key="1">
    <source>
        <dbReference type="Pfam" id="PF12215"/>
    </source>
</evidence>
<reference evidence="2 3" key="1">
    <citation type="submission" date="2019-12" db="EMBL/GenBank/DDBJ databases">
        <authorList>
            <person name="Wolfe R."/>
            <person name="Danczak R."/>
            <person name="Wilkins M."/>
        </authorList>
    </citation>
    <scope>NUCLEOTIDE SEQUENCE [LARGE SCALE GENOMIC DNA]</scope>
    <source>
        <strain evidence="2">X2_MaxBin.013</strain>
    </source>
</reference>
<sequence length="365" mass="40860">MGINNIVFNLPLRHFQNLPINQQISFLLNKFYKQHLIEKGYLSPKATGGKIINENKFNQLIAEAISRSFTPGQEKEQYLKRIVIYILQKLGYPGLSLPAGIPKAAHDTSVRLIPYGNYGDNRIAYMRMTGTPTDGKGNAIPYALPLGGLGTGGITFWPAGGFPTVDFINPGRNIFDPKGNAASQFHVYFKNSRGVVSRTLNTMAPEGKLSGWKWGVNAEKTTFHSLYPLSWHVYREFPVRLTIRSSSPIIPGNHKESSLPVLMFNVQMNNTSKENVESSVMLSFQNLVGWANTNENTWDPKAYREVTLPGINSIFPESGQPAGSARSKMLQTQFLPNNLGNFNRIVEDQNYFYLIFDGEPANHQQ</sequence>
<evidence type="ECO:0000313" key="2">
    <source>
        <dbReference type="EMBL" id="KAF0135140.1"/>
    </source>
</evidence>
<dbReference type="EMBL" id="WPAF01000002">
    <property type="protein sequence ID" value="KAF0135140.1"/>
    <property type="molecule type" value="Genomic_DNA"/>
</dbReference>
<protein>
    <recommendedName>
        <fullName evidence="1">Glycosyl-hydrolase family 116 N-terminal domain-containing protein</fullName>
    </recommendedName>
</protein>
<accession>A0A833L4Y8</accession>
<dbReference type="Pfam" id="PF12215">
    <property type="entry name" value="Glyco_hydr_116N"/>
    <property type="match status" value="1"/>
</dbReference>
<gene>
    <name evidence="2" type="ORF">FD145_278</name>
</gene>
<dbReference type="PANTHER" id="PTHR12654:SF0">
    <property type="entry name" value="NON-LYSOSOMAL GLUCOSYLCERAMIDASE"/>
    <property type="match status" value="1"/>
</dbReference>
<dbReference type="Proteomes" id="UP000488506">
    <property type="component" value="Unassembled WGS sequence"/>
</dbReference>
<dbReference type="AlphaFoldDB" id="A0A833L4Y8"/>